<evidence type="ECO:0000256" key="2">
    <source>
        <dbReference type="ARBA" id="ARBA00023180"/>
    </source>
</evidence>
<dbReference type="Pfam" id="PF00732">
    <property type="entry name" value="GMC_oxred_N"/>
    <property type="match status" value="1"/>
</dbReference>
<accession>A0A1R3RT13</accession>
<feature type="signal peptide" evidence="3">
    <location>
        <begin position="1"/>
        <end position="20"/>
    </location>
</feature>
<dbReference type="VEuPathDB" id="FungiDB:ASPCADRAFT_505924"/>
<keyword evidence="3" id="KW-0732">Signal</keyword>
<feature type="domain" description="Glucose-methanol-choline oxidoreductase N-terminal" evidence="4">
    <location>
        <begin position="50"/>
        <end position="368"/>
    </location>
</feature>
<name>A0A1R3RT13_ASPC5</name>
<dbReference type="InterPro" id="IPR007867">
    <property type="entry name" value="GMC_OxRtase_C"/>
</dbReference>
<dbReference type="InterPro" id="IPR036188">
    <property type="entry name" value="FAD/NAD-bd_sf"/>
</dbReference>
<dbReference type="EMBL" id="KV907497">
    <property type="protein sequence ID" value="OOF97631.1"/>
    <property type="molecule type" value="Genomic_DNA"/>
</dbReference>
<keyword evidence="7" id="KW-1185">Reference proteome</keyword>
<reference evidence="7" key="1">
    <citation type="journal article" date="2017" name="Genome Biol.">
        <title>Comparative genomics reveals high biological diversity and specific adaptations in the industrially and medically important fungal genus Aspergillus.</title>
        <authorList>
            <person name="de Vries R.P."/>
            <person name="Riley R."/>
            <person name="Wiebenga A."/>
            <person name="Aguilar-Osorio G."/>
            <person name="Amillis S."/>
            <person name="Uchima C.A."/>
            <person name="Anderluh G."/>
            <person name="Asadollahi M."/>
            <person name="Askin M."/>
            <person name="Barry K."/>
            <person name="Battaglia E."/>
            <person name="Bayram O."/>
            <person name="Benocci T."/>
            <person name="Braus-Stromeyer S.A."/>
            <person name="Caldana C."/>
            <person name="Canovas D."/>
            <person name="Cerqueira G.C."/>
            <person name="Chen F."/>
            <person name="Chen W."/>
            <person name="Choi C."/>
            <person name="Clum A."/>
            <person name="Dos Santos R.A."/>
            <person name="Damasio A.R."/>
            <person name="Diallinas G."/>
            <person name="Emri T."/>
            <person name="Fekete E."/>
            <person name="Flipphi M."/>
            <person name="Freyberg S."/>
            <person name="Gallo A."/>
            <person name="Gournas C."/>
            <person name="Habgood R."/>
            <person name="Hainaut M."/>
            <person name="Harispe M.L."/>
            <person name="Henrissat B."/>
            <person name="Hilden K.S."/>
            <person name="Hope R."/>
            <person name="Hossain A."/>
            <person name="Karabika E."/>
            <person name="Karaffa L."/>
            <person name="Karanyi Z."/>
            <person name="Krasevec N."/>
            <person name="Kuo A."/>
            <person name="Kusch H."/>
            <person name="LaButti K."/>
            <person name="Lagendijk E.L."/>
            <person name="Lapidus A."/>
            <person name="Levasseur A."/>
            <person name="Lindquist E."/>
            <person name="Lipzen A."/>
            <person name="Logrieco A.F."/>
            <person name="MacCabe A."/>
            <person name="Maekelae M.R."/>
            <person name="Malavazi I."/>
            <person name="Melin P."/>
            <person name="Meyer V."/>
            <person name="Mielnichuk N."/>
            <person name="Miskei M."/>
            <person name="Molnar A.P."/>
            <person name="Mule G."/>
            <person name="Ngan C.Y."/>
            <person name="Orejas M."/>
            <person name="Orosz E."/>
            <person name="Ouedraogo J.P."/>
            <person name="Overkamp K.M."/>
            <person name="Park H.-S."/>
            <person name="Perrone G."/>
            <person name="Piumi F."/>
            <person name="Punt P.J."/>
            <person name="Ram A.F."/>
            <person name="Ramon A."/>
            <person name="Rauscher S."/>
            <person name="Record E."/>
            <person name="Riano-Pachon D.M."/>
            <person name="Robert V."/>
            <person name="Roehrig J."/>
            <person name="Ruller R."/>
            <person name="Salamov A."/>
            <person name="Salih N.S."/>
            <person name="Samson R.A."/>
            <person name="Sandor E."/>
            <person name="Sanguinetti M."/>
            <person name="Schuetze T."/>
            <person name="Sepcic K."/>
            <person name="Shelest E."/>
            <person name="Sherlock G."/>
            <person name="Sophianopoulou V."/>
            <person name="Squina F.M."/>
            <person name="Sun H."/>
            <person name="Susca A."/>
            <person name="Todd R.B."/>
            <person name="Tsang A."/>
            <person name="Unkles S.E."/>
            <person name="van de Wiele N."/>
            <person name="van Rossen-Uffink D."/>
            <person name="Oliveira J.V."/>
            <person name="Vesth T.C."/>
            <person name="Visser J."/>
            <person name="Yu J.-H."/>
            <person name="Zhou M."/>
            <person name="Andersen M.R."/>
            <person name="Archer D.B."/>
            <person name="Baker S.E."/>
            <person name="Benoit I."/>
            <person name="Brakhage A.A."/>
            <person name="Braus G.H."/>
            <person name="Fischer R."/>
            <person name="Frisvad J.C."/>
            <person name="Goldman G.H."/>
            <person name="Houbraken J."/>
            <person name="Oakley B."/>
            <person name="Pocsi I."/>
            <person name="Scazzocchio C."/>
            <person name="Seiboth B."/>
            <person name="vanKuyk P.A."/>
            <person name="Wortman J."/>
            <person name="Dyer P.S."/>
            <person name="Grigoriev I.V."/>
        </authorList>
    </citation>
    <scope>NUCLEOTIDE SEQUENCE [LARGE SCALE GENOMIC DNA]</scope>
    <source>
        <strain evidence="7">ITEM 5010</strain>
    </source>
</reference>
<evidence type="ECO:0000256" key="1">
    <source>
        <dbReference type="ARBA" id="ARBA00010790"/>
    </source>
</evidence>
<evidence type="ECO:0000259" key="4">
    <source>
        <dbReference type="Pfam" id="PF00732"/>
    </source>
</evidence>
<dbReference type="STRING" id="602072.A0A1R3RT13"/>
<dbReference type="SUPFAM" id="SSF54373">
    <property type="entry name" value="FAD-linked reductases, C-terminal domain"/>
    <property type="match status" value="1"/>
</dbReference>
<feature type="domain" description="Glucose-methanol-choline oxidoreductase C-terminal" evidence="5">
    <location>
        <begin position="470"/>
        <end position="605"/>
    </location>
</feature>
<dbReference type="Pfam" id="PF05199">
    <property type="entry name" value="GMC_oxred_C"/>
    <property type="match status" value="1"/>
</dbReference>
<comment type="similarity">
    <text evidence="1">Belongs to the GMC oxidoreductase family.</text>
</comment>
<dbReference type="InterPro" id="IPR012132">
    <property type="entry name" value="GMC_OxRdtase"/>
</dbReference>
<dbReference type="PIRSF" id="PIRSF000137">
    <property type="entry name" value="Alcohol_oxidase"/>
    <property type="match status" value="1"/>
</dbReference>
<evidence type="ECO:0000313" key="7">
    <source>
        <dbReference type="Proteomes" id="UP000188318"/>
    </source>
</evidence>
<dbReference type="Gene3D" id="3.30.560.10">
    <property type="entry name" value="Glucose Oxidase, domain 3"/>
    <property type="match status" value="1"/>
</dbReference>
<evidence type="ECO:0000256" key="3">
    <source>
        <dbReference type="SAM" id="SignalP"/>
    </source>
</evidence>
<sequence length="629" mass="69286">MSSHLRSVALLSLFLGSAVSTPFVYHRRPQFQQYLGAETNENPPDPTDPYDYVVVGGGVTGLIAAARLAEASYRVAVIEKGDYYEQMTGNLSEVPGYTELFDNSKTPPRDEVEYWWEVPGTPETNYRPLNFTGGKMIGGSHAFSYFGYLQPTVGALQKWADDVGDQSWTYANTKQYFDKSIFFTPPNGTTRLTNSTPEYPPDLKGSGPLEITYPRWVHPFSTWLAKAFDALGVPHALGYVAGELLGSSWILDTINSTDGTRATTWTAYIKDKPVQSQIDIFTNTLAEKILFDGKKATGVQATRYLNGEDSKSVNISATNEVVLAGGGILSPQLLMVSGVGPAKQLDRLNIEPVLEQEAVGQNMHDHIVFGVTYKVKVPTSSILLNETILWQQQDLFQENVTGMLTNPGPDYGAIVNIPRELRNFTQDVKDDLAALPHDWPELIIVGFPLGHDWPNDGNYATLMGIPMTAKSVGSISLCSAHMTDKPNVIPNWLTSQTDLQVSIASLRYMRRVFEDAEMVDIIDSDEISPGPEAATWDEIEDALKSGYRSMHHPAATLRMGRSGDPNAVTDSEGRIMGLENVRVVDPSAFPFLPPGLPLAPAFMFAEKITDNIINDQKKKSRHGKERTGL</sequence>
<dbReference type="Proteomes" id="UP000188318">
    <property type="component" value="Unassembled WGS sequence"/>
</dbReference>
<feature type="chain" id="PRO_5011983393" evidence="3">
    <location>
        <begin position="21"/>
        <end position="629"/>
    </location>
</feature>
<dbReference type="PANTHER" id="PTHR11552:SF138">
    <property type="entry name" value="DEHYDROGENASE PKFF-RELATED"/>
    <property type="match status" value="1"/>
</dbReference>
<evidence type="ECO:0000313" key="6">
    <source>
        <dbReference type="EMBL" id="OOF97631.1"/>
    </source>
</evidence>
<dbReference type="GO" id="GO:0050660">
    <property type="term" value="F:flavin adenine dinucleotide binding"/>
    <property type="evidence" value="ECO:0007669"/>
    <property type="project" value="InterPro"/>
</dbReference>
<dbReference type="InterPro" id="IPR000172">
    <property type="entry name" value="GMC_OxRdtase_N"/>
</dbReference>
<dbReference type="GO" id="GO:0016614">
    <property type="term" value="F:oxidoreductase activity, acting on CH-OH group of donors"/>
    <property type="evidence" value="ECO:0007669"/>
    <property type="project" value="InterPro"/>
</dbReference>
<dbReference type="OMA" id="SHAFSYF"/>
<organism evidence="6 7">
    <name type="scientific">Aspergillus carbonarius (strain ITEM 5010)</name>
    <dbReference type="NCBI Taxonomy" id="602072"/>
    <lineage>
        <taxon>Eukaryota</taxon>
        <taxon>Fungi</taxon>
        <taxon>Dikarya</taxon>
        <taxon>Ascomycota</taxon>
        <taxon>Pezizomycotina</taxon>
        <taxon>Eurotiomycetes</taxon>
        <taxon>Eurotiomycetidae</taxon>
        <taxon>Eurotiales</taxon>
        <taxon>Aspergillaceae</taxon>
        <taxon>Aspergillus</taxon>
        <taxon>Aspergillus subgen. Circumdati</taxon>
    </lineage>
</organism>
<dbReference type="Gene3D" id="3.50.50.60">
    <property type="entry name" value="FAD/NAD(P)-binding domain"/>
    <property type="match status" value="1"/>
</dbReference>
<dbReference type="GO" id="GO:0044550">
    <property type="term" value="P:secondary metabolite biosynthetic process"/>
    <property type="evidence" value="ECO:0007669"/>
    <property type="project" value="TreeGrafter"/>
</dbReference>
<proteinExistence type="inferred from homology"/>
<dbReference type="PANTHER" id="PTHR11552">
    <property type="entry name" value="GLUCOSE-METHANOL-CHOLINE GMC OXIDOREDUCTASE"/>
    <property type="match status" value="1"/>
</dbReference>
<feature type="non-terminal residue" evidence="6">
    <location>
        <position position="1"/>
    </location>
</feature>
<protein>
    <submittedName>
        <fullName evidence="6">GMC oxidoreductase</fullName>
    </submittedName>
</protein>
<keyword evidence="2" id="KW-0325">Glycoprotein</keyword>
<dbReference type="AlphaFoldDB" id="A0A1R3RT13"/>
<evidence type="ECO:0000259" key="5">
    <source>
        <dbReference type="Pfam" id="PF05199"/>
    </source>
</evidence>
<dbReference type="OrthoDB" id="269227at2759"/>
<gene>
    <name evidence="6" type="ORF">ASPCADRAFT_505924</name>
</gene>
<dbReference type="SUPFAM" id="SSF51905">
    <property type="entry name" value="FAD/NAD(P)-binding domain"/>
    <property type="match status" value="1"/>
</dbReference>